<protein>
    <submittedName>
        <fullName evidence="2">DnaG5</fullName>
    </submittedName>
</protein>
<dbReference type="EMBL" id="ATBP01000540">
    <property type="protein sequence ID" value="ETR69868.1"/>
    <property type="molecule type" value="Genomic_DNA"/>
</dbReference>
<dbReference type="GO" id="GO:0003899">
    <property type="term" value="F:DNA-directed RNA polymerase activity"/>
    <property type="evidence" value="ECO:0007669"/>
    <property type="project" value="InterPro"/>
</dbReference>
<dbReference type="Gene3D" id="3.90.580.10">
    <property type="entry name" value="Zinc finger, CHC2-type domain"/>
    <property type="match status" value="1"/>
</dbReference>
<dbReference type="AlphaFoldDB" id="A0A1V1P4Z4"/>
<name>A0A1V1P4Z4_9BACT</name>
<comment type="caution">
    <text evidence="2">The sequence shown here is derived from an EMBL/GenBank/DDBJ whole genome shotgun (WGS) entry which is preliminary data.</text>
</comment>
<dbReference type="InterPro" id="IPR036977">
    <property type="entry name" value="DNA_primase_Znf_CHC2"/>
</dbReference>
<accession>A0A1V1P4Z4</accession>
<organism evidence="2 3">
    <name type="scientific">Candidatus Magnetoglobus multicellularis str. Araruama</name>
    <dbReference type="NCBI Taxonomy" id="890399"/>
    <lineage>
        <taxon>Bacteria</taxon>
        <taxon>Pseudomonadati</taxon>
        <taxon>Thermodesulfobacteriota</taxon>
        <taxon>Desulfobacteria</taxon>
        <taxon>Desulfobacterales</taxon>
        <taxon>Desulfobacteraceae</taxon>
        <taxon>Candidatus Magnetoglobus</taxon>
    </lineage>
</organism>
<dbReference type="GO" id="GO:0003677">
    <property type="term" value="F:DNA binding"/>
    <property type="evidence" value="ECO:0007669"/>
    <property type="project" value="InterPro"/>
</dbReference>
<dbReference type="SUPFAM" id="SSF57783">
    <property type="entry name" value="Zinc beta-ribbon"/>
    <property type="match status" value="1"/>
</dbReference>
<proteinExistence type="predicted"/>
<feature type="domain" description="Zinc finger CHC2-type" evidence="1">
    <location>
        <begin position="37"/>
        <end position="89"/>
    </location>
</feature>
<evidence type="ECO:0000313" key="3">
    <source>
        <dbReference type="Proteomes" id="UP000189670"/>
    </source>
</evidence>
<dbReference type="GO" id="GO:0006260">
    <property type="term" value="P:DNA replication"/>
    <property type="evidence" value="ECO:0007669"/>
    <property type="project" value="InterPro"/>
</dbReference>
<dbReference type="InterPro" id="IPR002694">
    <property type="entry name" value="Znf_CHC2"/>
</dbReference>
<dbReference type="Proteomes" id="UP000189670">
    <property type="component" value="Unassembled WGS sequence"/>
</dbReference>
<dbReference type="GO" id="GO:0008270">
    <property type="term" value="F:zinc ion binding"/>
    <property type="evidence" value="ECO:0007669"/>
    <property type="project" value="InterPro"/>
</dbReference>
<reference evidence="3" key="1">
    <citation type="submission" date="2012-11" db="EMBL/GenBank/DDBJ databases">
        <authorList>
            <person name="Lucero-Rivera Y.E."/>
            <person name="Tovar-Ramirez D."/>
        </authorList>
    </citation>
    <scope>NUCLEOTIDE SEQUENCE [LARGE SCALE GENOMIC DNA]</scope>
    <source>
        <strain evidence="3">Araruama</strain>
    </source>
</reference>
<dbReference type="Pfam" id="PF01807">
    <property type="entry name" value="Zn_ribbon_DnaG"/>
    <property type="match status" value="1"/>
</dbReference>
<evidence type="ECO:0000259" key="1">
    <source>
        <dbReference type="SMART" id="SM00400"/>
    </source>
</evidence>
<evidence type="ECO:0000313" key="2">
    <source>
        <dbReference type="EMBL" id="ETR69868.1"/>
    </source>
</evidence>
<sequence>MKRFSSEKLRSLRDKIPIHKLIENELKIPCKYSEGVFRFLCPLCGEFMASVKKETNLARCFVCNQNMNTIEIVMHEKKMKFVDSVKYLQKYYDLLKQFAHTPRKKIGAEEHSNYSGNGPQPIGDILKNALLQGSVIENNATNQSFEILEDKIDQISKQVEQIRMFIINIARKLNEK</sequence>
<gene>
    <name evidence="2" type="ORF">OMM_03643</name>
</gene>
<dbReference type="SMART" id="SM00400">
    <property type="entry name" value="ZnF_CHCC"/>
    <property type="match status" value="1"/>
</dbReference>